<dbReference type="EMBL" id="SNYQ01000001">
    <property type="protein sequence ID" value="TDQ59520.1"/>
    <property type="molecule type" value="Genomic_DNA"/>
</dbReference>
<feature type="transmembrane region" description="Helical" evidence="1">
    <location>
        <begin position="12"/>
        <end position="36"/>
    </location>
</feature>
<keyword evidence="3" id="KW-1185">Reference proteome</keyword>
<dbReference type="AlphaFoldDB" id="A0A4R6VL39"/>
<evidence type="ECO:0000313" key="3">
    <source>
        <dbReference type="Proteomes" id="UP000295657"/>
    </source>
</evidence>
<name>A0A4R6VL39_9PAST</name>
<evidence type="ECO:0000256" key="1">
    <source>
        <dbReference type="SAM" id="Phobius"/>
    </source>
</evidence>
<sequence length="56" mass="6671">MLLMKNQRIFYNIPFFIIGVSAQPLAAFLFLINHYFRLSARLIQMLSRSNYEESRS</sequence>
<accession>A0A4R6VL39</accession>
<keyword evidence="1" id="KW-0812">Transmembrane</keyword>
<evidence type="ECO:0000313" key="2">
    <source>
        <dbReference type="EMBL" id="TDQ59520.1"/>
    </source>
</evidence>
<keyword evidence="1" id="KW-1133">Transmembrane helix</keyword>
<reference evidence="2 3" key="1">
    <citation type="submission" date="2019-03" db="EMBL/GenBank/DDBJ databases">
        <title>Genomic Encyclopedia of Type Strains, Phase IV (KMG-IV): sequencing the most valuable type-strain genomes for metagenomic binning, comparative biology and taxonomic classification.</title>
        <authorList>
            <person name="Goeker M."/>
        </authorList>
    </citation>
    <scope>NUCLEOTIDE SEQUENCE [LARGE SCALE GENOMIC DNA]</scope>
    <source>
        <strain evidence="2 3">DSM 28403</strain>
    </source>
</reference>
<dbReference type="Proteomes" id="UP000295657">
    <property type="component" value="Unassembled WGS sequence"/>
</dbReference>
<protein>
    <submittedName>
        <fullName evidence="2">Uncharacterized protein</fullName>
    </submittedName>
</protein>
<keyword evidence="1" id="KW-0472">Membrane</keyword>
<gene>
    <name evidence="2" type="ORF">EDC45_0170</name>
</gene>
<comment type="caution">
    <text evidence="2">The sequence shown here is derived from an EMBL/GenBank/DDBJ whole genome shotgun (WGS) entry which is preliminary data.</text>
</comment>
<proteinExistence type="predicted"/>
<organism evidence="2 3">
    <name type="scientific">Mesocricetibacter intestinalis</name>
    <dbReference type="NCBI Taxonomy" id="1521930"/>
    <lineage>
        <taxon>Bacteria</taxon>
        <taxon>Pseudomonadati</taxon>
        <taxon>Pseudomonadota</taxon>
        <taxon>Gammaproteobacteria</taxon>
        <taxon>Pasteurellales</taxon>
        <taxon>Pasteurellaceae</taxon>
        <taxon>Mesocricetibacter</taxon>
    </lineage>
</organism>